<evidence type="ECO:0000313" key="12">
    <source>
        <dbReference type="EMBL" id="VFR24555.1"/>
    </source>
</evidence>
<evidence type="ECO:0000256" key="8">
    <source>
        <dbReference type="ARBA" id="ARBA00023077"/>
    </source>
</evidence>
<evidence type="ECO:0000313" key="13">
    <source>
        <dbReference type="EMBL" id="VFR74727.1"/>
    </source>
</evidence>
<dbReference type="InterPro" id="IPR036942">
    <property type="entry name" value="Beta-barrel_TonB_sf"/>
</dbReference>
<dbReference type="InterPro" id="IPR012910">
    <property type="entry name" value="Plug_dom"/>
</dbReference>
<comment type="subcellular location">
    <subcellularLocation>
        <location evidence="1">Cell outer membrane</location>
        <topology evidence="1">Multi-pass membrane protein</topology>
    </subcellularLocation>
</comment>
<keyword evidence="12" id="KW-0675">Receptor</keyword>
<dbReference type="EMBL" id="CAADIA010000004">
    <property type="protein sequence ID" value="VFR24555.1"/>
    <property type="molecule type" value="Genomic_DNA"/>
</dbReference>
<dbReference type="CDD" id="cd01347">
    <property type="entry name" value="ligand_gated_channel"/>
    <property type="match status" value="1"/>
</dbReference>
<evidence type="ECO:0000256" key="5">
    <source>
        <dbReference type="ARBA" id="ARBA00022729"/>
    </source>
</evidence>
<evidence type="ECO:0000256" key="1">
    <source>
        <dbReference type="ARBA" id="ARBA00004571"/>
    </source>
</evidence>
<dbReference type="InterPro" id="IPR011662">
    <property type="entry name" value="Secretin/TonB_short_N"/>
</dbReference>
<dbReference type="SUPFAM" id="SSF56935">
    <property type="entry name" value="Porins"/>
    <property type="match status" value="1"/>
</dbReference>
<evidence type="ECO:0000256" key="2">
    <source>
        <dbReference type="ARBA" id="ARBA00022448"/>
    </source>
</evidence>
<dbReference type="Pfam" id="PF00593">
    <property type="entry name" value="TonB_dep_Rec_b-barrel"/>
    <property type="match status" value="1"/>
</dbReference>
<dbReference type="GO" id="GO:0009279">
    <property type="term" value="C:cell outer membrane"/>
    <property type="evidence" value="ECO:0007669"/>
    <property type="project" value="UniProtKB-SubCell"/>
</dbReference>
<feature type="domain" description="Secretin/TonB short N-terminal" evidence="11">
    <location>
        <begin position="56"/>
        <end position="107"/>
    </location>
</feature>
<keyword evidence="10" id="KW-0998">Cell outer membrane</keyword>
<name>A0A484PGM3_9ZZZZ</name>
<evidence type="ECO:0000256" key="7">
    <source>
        <dbReference type="ARBA" id="ARBA00023065"/>
    </source>
</evidence>
<keyword evidence="3" id="KW-0410">Iron transport</keyword>
<evidence type="ECO:0000256" key="10">
    <source>
        <dbReference type="ARBA" id="ARBA00023237"/>
    </source>
</evidence>
<dbReference type="SMART" id="SM00965">
    <property type="entry name" value="STN"/>
    <property type="match status" value="1"/>
</dbReference>
<evidence type="ECO:0000256" key="9">
    <source>
        <dbReference type="ARBA" id="ARBA00023136"/>
    </source>
</evidence>
<dbReference type="AlphaFoldDB" id="A0A484PGM3"/>
<reference evidence="12" key="1">
    <citation type="submission" date="2019-03" db="EMBL/GenBank/DDBJ databases">
        <authorList>
            <person name="Danneels B."/>
        </authorList>
    </citation>
    <scope>NUCLEOTIDE SEQUENCE</scope>
</reference>
<evidence type="ECO:0000259" key="11">
    <source>
        <dbReference type="SMART" id="SM00965"/>
    </source>
</evidence>
<dbReference type="InterPro" id="IPR039426">
    <property type="entry name" value="TonB-dep_rcpt-like"/>
</dbReference>
<dbReference type="InterPro" id="IPR000531">
    <property type="entry name" value="Beta-barrel_TonB"/>
</dbReference>
<organism evidence="12">
    <name type="scientific">plant metagenome</name>
    <dbReference type="NCBI Taxonomy" id="1297885"/>
    <lineage>
        <taxon>unclassified sequences</taxon>
        <taxon>metagenomes</taxon>
        <taxon>organismal metagenomes</taxon>
    </lineage>
</organism>
<dbReference type="PROSITE" id="PS52016">
    <property type="entry name" value="TONB_DEPENDENT_REC_3"/>
    <property type="match status" value="1"/>
</dbReference>
<evidence type="ECO:0000256" key="6">
    <source>
        <dbReference type="ARBA" id="ARBA00023004"/>
    </source>
</evidence>
<accession>A0A484PGM3</accession>
<proteinExistence type="predicted"/>
<dbReference type="PANTHER" id="PTHR32552:SF81">
    <property type="entry name" value="TONB-DEPENDENT OUTER MEMBRANE RECEPTOR"/>
    <property type="match status" value="1"/>
</dbReference>
<keyword evidence="6" id="KW-0408">Iron</keyword>
<dbReference type="PANTHER" id="PTHR32552">
    <property type="entry name" value="FERRICHROME IRON RECEPTOR-RELATED"/>
    <property type="match status" value="1"/>
</dbReference>
<protein>
    <submittedName>
        <fullName evidence="12">TonB-dependent receptor</fullName>
    </submittedName>
</protein>
<keyword evidence="4" id="KW-0812">Transmembrane</keyword>
<keyword evidence="2" id="KW-0813">Transport</keyword>
<dbReference type="Gene3D" id="2.40.170.20">
    <property type="entry name" value="TonB-dependent receptor, beta-barrel domain"/>
    <property type="match status" value="1"/>
</dbReference>
<sequence>MLALAGALLGVGLGALTLPAPLLAATVQEDEERRSYAIPGGRLGDVLARFAATAGVPLSFDPQLLAGRGSDGLQGSYTIKEGFDRLLAGSGYVLRDMGAAGYSLQALPAPAGQLGAPLLLAPVTVTATLYGSRETTALNNSSASVGIVKAEDIALGQITTVQDSFRRLANVMDAAFLNSGFVIRGMSTEGFVPSGAPMGSVYVDGVLQTRYSARFGARNLWDAEQVEVYRGPQSTLSGRAATAGAVYIKTKDPTFKREAELSGTGGNHDLWGTAFMLNTPLSEDQLALRISGSVERVKTPVSYPTYRQYANYDRFKTEISNNLRAKLLLLPASAPSTRAVLSYAYSDDRPNERLVGEGADFGFGDERGDWYAFPTYAEFRQTTVHNLGLELTHDFNDSLRLTSQTGNHLGKTRRRSVDAGTAGLVDGLSGEVEDRLLTQELRLNYEGERWSWVAGVFGSYQDYDSTFGAALVPHLQLAESFRRRTTNLAAFGEATYEFLPTWRATLGGRLDYLRERTAQRNAETYPYGGVPFTYENSADFDEYNFVPKVGLSKSITPDHTVGATYTQGFRTGGFYVNYNTGQAQYYDPETAQNYELYYKGSYLDGRLTLNANLFLTRYKDQQIEIRPDPADQSYRETANAASSRTWGLEIEPTYQANERLSLFASLGYLNTRFQRFNHASYGDLSGRAFPEAPEWSVGLGGRYQWPGGFYLGADAKYTSGYEGRFGIPPQDTIGSRVIVNAQLGYRQDRWQVSVFARNLFDKRYVTFIDREAQPAYAQLGAERSVGVNLKLRF</sequence>
<dbReference type="PROSITE" id="PS01156">
    <property type="entry name" value="TONB_DEPENDENT_REC_2"/>
    <property type="match status" value="1"/>
</dbReference>
<keyword evidence="9" id="KW-0472">Membrane</keyword>
<gene>
    <name evidence="12" type="ORF">ANK1_2211</name>
    <name evidence="13" type="ORF">ANK2_2212</name>
</gene>
<evidence type="ECO:0000256" key="3">
    <source>
        <dbReference type="ARBA" id="ARBA00022496"/>
    </source>
</evidence>
<dbReference type="GO" id="GO:0006826">
    <property type="term" value="P:iron ion transport"/>
    <property type="evidence" value="ECO:0007669"/>
    <property type="project" value="UniProtKB-KW"/>
</dbReference>
<evidence type="ECO:0000256" key="4">
    <source>
        <dbReference type="ARBA" id="ARBA00022692"/>
    </source>
</evidence>
<dbReference type="InterPro" id="IPR010917">
    <property type="entry name" value="TonB_rcpt_CS"/>
</dbReference>
<keyword evidence="5" id="KW-0732">Signal</keyword>
<dbReference type="Pfam" id="PF07715">
    <property type="entry name" value="Plug"/>
    <property type="match status" value="1"/>
</dbReference>
<keyword evidence="7" id="KW-0406">Ion transport</keyword>
<keyword evidence="8" id="KW-0798">TonB box</keyword>
<dbReference type="EMBL" id="CAADIF010000008">
    <property type="protein sequence ID" value="VFR74727.1"/>
    <property type="molecule type" value="Genomic_DNA"/>
</dbReference>
<dbReference type="Gene3D" id="3.55.50.30">
    <property type="match status" value="1"/>
</dbReference>